<keyword evidence="3" id="KW-1185">Reference proteome</keyword>
<evidence type="ECO:0000313" key="2">
    <source>
        <dbReference type="EMBL" id="RKR79991.1"/>
    </source>
</evidence>
<feature type="chain" id="PRO_5019731859" description="Lipocalin-like protein" evidence="1">
    <location>
        <begin position="26"/>
        <end position="171"/>
    </location>
</feature>
<gene>
    <name evidence="2" type="ORF">BDD43_0078</name>
</gene>
<dbReference type="OrthoDB" id="799853at2"/>
<name>A0A495IUL2_9SPHI</name>
<protein>
    <recommendedName>
        <fullName evidence="4">Lipocalin-like protein</fullName>
    </recommendedName>
</protein>
<evidence type="ECO:0008006" key="4">
    <source>
        <dbReference type="Google" id="ProtNLM"/>
    </source>
</evidence>
<evidence type="ECO:0000313" key="3">
    <source>
        <dbReference type="Proteomes" id="UP000268007"/>
    </source>
</evidence>
<keyword evidence="1" id="KW-0732">Signal</keyword>
<evidence type="ECO:0000256" key="1">
    <source>
        <dbReference type="SAM" id="SignalP"/>
    </source>
</evidence>
<sequence length="171" mass="19132">MKNKLTGLCALLSSFLLLISINAVAQDIKVDLSGNWKVNYEQSYFGDAPTYTAYKALKIDQKADLITFAKTDVVDANTDTIVNERLPLNGDVFQYIDANGRTRKLSVKPTEDGKTLNVNMTASLIGDPTKEQFRGNERYSLDASGKVLIVKRTVKDNTGFEYYIKVVYDKE</sequence>
<dbReference type="AlphaFoldDB" id="A0A495IUL2"/>
<dbReference type="RefSeq" id="WP_121195607.1">
    <property type="nucleotide sequence ID" value="NZ_RBKU01000001.1"/>
</dbReference>
<comment type="caution">
    <text evidence="2">The sequence shown here is derived from an EMBL/GenBank/DDBJ whole genome shotgun (WGS) entry which is preliminary data.</text>
</comment>
<dbReference type="EMBL" id="RBKU01000001">
    <property type="protein sequence ID" value="RKR79991.1"/>
    <property type="molecule type" value="Genomic_DNA"/>
</dbReference>
<organism evidence="2 3">
    <name type="scientific">Mucilaginibacter gracilis</name>
    <dbReference type="NCBI Taxonomy" id="423350"/>
    <lineage>
        <taxon>Bacteria</taxon>
        <taxon>Pseudomonadati</taxon>
        <taxon>Bacteroidota</taxon>
        <taxon>Sphingobacteriia</taxon>
        <taxon>Sphingobacteriales</taxon>
        <taxon>Sphingobacteriaceae</taxon>
        <taxon>Mucilaginibacter</taxon>
    </lineage>
</organism>
<proteinExistence type="predicted"/>
<feature type="signal peptide" evidence="1">
    <location>
        <begin position="1"/>
        <end position="25"/>
    </location>
</feature>
<dbReference type="Proteomes" id="UP000268007">
    <property type="component" value="Unassembled WGS sequence"/>
</dbReference>
<reference evidence="2 3" key="1">
    <citation type="submission" date="2018-10" db="EMBL/GenBank/DDBJ databases">
        <title>Genomic Encyclopedia of Archaeal and Bacterial Type Strains, Phase II (KMG-II): from individual species to whole genera.</title>
        <authorList>
            <person name="Goeker M."/>
        </authorList>
    </citation>
    <scope>NUCLEOTIDE SEQUENCE [LARGE SCALE GENOMIC DNA]</scope>
    <source>
        <strain evidence="2 3">DSM 18602</strain>
    </source>
</reference>
<accession>A0A495IUL2</accession>